<dbReference type="CDD" id="cd24050">
    <property type="entry name" value="ASKHA_NBD_ANMK"/>
    <property type="match status" value="1"/>
</dbReference>
<dbReference type="SUPFAM" id="SSF53067">
    <property type="entry name" value="Actin-like ATPase domain"/>
    <property type="match status" value="1"/>
</dbReference>
<dbReference type="GO" id="GO:0016301">
    <property type="term" value="F:kinase activity"/>
    <property type="evidence" value="ECO:0007669"/>
    <property type="project" value="UniProtKB-KW"/>
</dbReference>
<dbReference type="PANTHER" id="PTHR30605">
    <property type="entry name" value="ANHYDRO-N-ACETYLMURAMIC ACID KINASE"/>
    <property type="match status" value="1"/>
</dbReference>
<dbReference type="InterPro" id="IPR043129">
    <property type="entry name" value="ATPase_NBD"/>
</dbReference>
<protein>
    <recommendedName>
        <fullName evidence="1">Anhydro-N-acetylmuramic acid kinase</fullName>
        <ecNumber evidence="1">2.7.1.170</ecNumber>
    </recommendedName>
    <alternativeName>
        <fullName evidence="1">AnhMurNAc kinase</fullName>
    </alternativeName>
</protein>
<dbReference type="AlphaFoldDB" id="A0A1I4QVA9"/>
<comment type="function">
    <text evidence="1">Catalyzes the specific phosphorylation of 1,6-anhydro-N-acetylmuramic acid (anhMurNAc) with the simultaneous cleavage of the 1,6-anhydro ring, generating MurNAc-6-P. Is required for the utilization of anhMurNAc either imported from the medium or derived from its own cell wall murein, and thus plays a role in cell wall recycling.</text>
</comment>
<keyword evidence="3" id="KW-1185">Reference proteome</keyword>
<dbReference type="HAMAP" id="MF_01270">
    <property type="entry name" value="AnhMurNAc_kinase"/>
    <property type="match status" value="1"/>
</dbReference>
<dbReference type="UniPathway" id="UPA00544"/>
<keyword evidence="1" id="KW-0119">Carbohydrate metabolism</keyword>
<dbReference type="Pfam" id="PF03702">
    <property type="entry name" value="AnmK"/>
    <property type="match status" value="1"/>
</dbReference>
<comment type="pathway">
    <text evidence="1">Cell wall biogenesis; peptidoglycan recycling.</text>
</comment>
<feature type="binding site" evidence="1">
    <location>
        <begin position="16"/>
        <end position="23"/>
    </location>
    <ligand>
        <name>ATP</name>
        <dbReference type="ChEBI" id="CHEBI:30616"/>
    </ligand>
</feature>
<dbReference type="GO" id="GO:0005524">
    <property type="term" value="F:ATP binding"/>
    <property type="evidence" value="ECO:0007669"/>
    <property type="project" value="UniProtKB-UniRule"/>
</dbReference>
<name>A0A1I4QVA9_9PROT</name>
<proteinExistence type="inferred from homology"/>
<comment type="catalytic activity">
    <reaction evidence="1">
        <text>1,6-anhydro-N-acetyl-beta-muramate + ATP + H2O = N-acetyl-D-muramate 6-phosphate + ADP + H(+)</text>
        <dbReference type="Rhea" id="RHEA:24952"/>
        <dbReference type="ChEBI" id="CHEBI:15377"/>
        <dbReference type="ChEBI" id="CHEBI:15378"/>
        <dbReference type="ChEBI" id="CHEBI:30616"/>
        <dbReference type="ChEBI" id="CHEBI:58690"/>
        <dbReference type="ChEBI" id="CHEBI:58722"/>
        <dbReference type="ChEBI" id="CHEBI:456216"/>
        <dbReference type="EC" id="2.7.1.170"/>
    </reaction>
</comment>
<comment type="pathway">
    <text evidence="1">Amino-sugar metabolism; 1,6-anhydro-N-acetylmuramate degradation.</text>
</comment>
<dbReference type="GO" id="GO:0009254">
    <property type="term" value="P:peptidoglycan turnover"/>
    <property type="evidence" value="ECO:0007669"/>
    <property type="project" value="UniProtKB-UniRule"/>
</dbReference>
<dbReference type="STRING" id="52442.SAMN05421880_11655"/>
<dbReference type="NCBIfam" id="NF007139">
    <property type="entry name" value="PRK09585.1-3"/>
    <property type="match status" value="1"/>
</dbReference>
<sequence length="370" mass="39448">MGDTLGESRYIGIMSGTSLDGVDAVLVSFDSSGPSLIQTHFLPYDDILRTQLLALNDAGHDELHRAALLSNRLSRLYADAVAALLAKSEVDSREIVAIGCHGQTVRHCPQMENAYSVQLGNAALLAELTGITVVADFRSRDIAAGGQGAPLVPAFHRMMFRDQRVCRAIVNIGGIANITYLPPEGEVVGFDCGPGNMLMDAWCMRHKGSTYDHDGAWAGSGHVIPGLLEALLAFPFFALPPPKSTGREMFSIDWLGLYLNGDEAPEDVQATLLRLTVETIASSLLQHSPGVEEVYLCGGGVHNGQLVAELNAILPGKKIKPTDALGVNTDWMEAFAFAWLAKQTIEKAPGNLPAVTGATGSRILGAIYLA</sequence>
<organism evidence="2 3">
    <name type="scientific">Nitrosomonas nitrosa</name>
    <dbReference type="NCBI Taxonomy" id="52442"/>
    <lineage>
        <taxon>Bacteria</taxon>
        <taxon>Pseudomonadati</taxon>
        <taxon>Pseudomonadota</taxon>
        <taxon>Betaproteobacteria</taxon>
        <taxon>Nitrosomonadales</taxon>
        <taxon>Nitrosomonadaceae</taxon>
        <taxon>Nitrosomonas</taxon>
    </lineage>
</organism>
<dbReference type="GO" id="GO:0006040">
    <property type="term" value="P:amino sugar metabolic process"/>
    <property type="evidence" value="ECO:0007669"/>
    <property type="project" value="InterPro"/>
</dbReference>
<dbReference type="EMBL" id="FOUF01000016">
    <property type="protein sequence ID" value="SFM43715.1"/>
    <property type="molecule type" value="Genomic_DNA"/>
</dbReference>
<keyword evidence="1 2" id="KW-0418">Kinase</keyword>
<comment type="similarity">
    <text evidence="1">Belongs to the anhydro-N-acetylmuramic acid kinase family.</text>
</comment>
<accession>A0A1I4QVA9</accession>
<keyword evidence="1" id="KW-0067">ATP-binding</keyword>
<dbReference type="PANTHER" id="PTHR30605:SF0">
    <property type="entry name" value="ANHYDRO-N-ACETYLMURAMIC ACID KINASE"/>
    <property type="match status" value="1"/>
</dbReference>
<keyword evidence="1" id="KW-0547">Nucleotide-binding</keyword>
<evidence type="ECO:0000256" key="1">
    <source>
        <dbReference type="HAMAP-Rule" id="MF_01270"/>
    </source>
</evidence>
<dbReference type="GO" id="GO:0016773">
    <property type="term" value="F:phosphotransferase activity, alcohol group as acceptor"/>
    <property type="evidence" value="ECO:0007669"/>
    <property type="project" value="UniProtKB-UniRule"/>
</dbReference>
<dbReference type="Proteomes" id="UP000199561">
    <property type="component" value="Unassembled WGS sequence"/>
</dbReference>
<dbReference type="EC" id="2.7.1.170" evidence="1"/>
<gene>
    <name evidence="1" type="primary">anmK</name>
    <name evidence="2" type="ORF">SAMN05421880_11655</name>
</gene>
<evidence type="ECO:0000313" key="3">
    <source>
        <dbReference type="Proteomes" id="UP000199561"/>
    </source>
</evidence>
<evidence type="ECO:0000313" key="2">
    <source>
        <dbReference type="EMBL" id="SFM43715.1"/>
    </source>
</evidence>
<dbReference type="RefSeq" id="WP_276325664.1">
    <property type="nucleotide sequence ID" value="NZ_FOUF01000016.1"/>
</dbReference>
<keyword evidence="1" id="KW-0808">Transferase</keyword>
<dbReference type="Gene3D" id="3.30.420.40">
    <property type="match status" value="2"/>
</dbReference>
<dbReference type="InterPro" id="IPR005338">
    <property type="entry name" value="Anhydro_N_Ac-Mur_kinase"/>
</dbReference>
<reference evidence="2 3" key="1">
    <citation type="submission" date="2016-10" db="EMBL/GenBank/DDBJ databases">
        <authorList>
            <person name="de Groot N.N."/>
        </authorList>
    </citation>
    <scope>NUCLEOTIDE SEQUENCE [LARGE SCALE GENOMIC DNA]</scope>
    <source>
        <strain evidence="2 3">Nm146</strain>
    </source>
</reference>
<dbReference type="GO" id="GO:0097175">
    <property type="term" value="P:1,6-anhydro-N-acetyl-beta-muramic acid catabolic process"/>
    <property type="evidence" value="ECO:0007669"/>
    <property type="project" value="UniProtKB-UniRule"/>
</dbReference>
<dbReference type="UniPathway" id="UPA00343"/>